<dbReference type="GO" id="GO:0055088">
    <property type="term" value="P:lipid homeostasis"/>
    <property type="evidence" value="ECO:0007669"/>
    <property type="project" value="TreeGrafter"/>
</dbReference>
<dbReference type="Gene3D" id="1.20.140.10">
    <property type="entry name" value="Butyryl-CoA Dehydrogenase, subunit A, domain 3"/>
    <property type="match status" value="2"/>
</dbReference>
<dbReference type="PANTHER" id="PTHR10909:SF250">
    <property type="entry name" value="PEROXISOMAL ACYL-COENZYME A OXIDASE 1"/>
    <property type="match status" value="1"/>
</dbReference>
<dbReference type="Pfam" id="PF22924">
    <property type="entry name" value="ACOX_C_alpha1"/>
    <property type="match status" value="1"/>
</dbReference>
<dbReference type="Pfam" id="PF01756">
    <property type="entry name" value="ACOX"/>
    <property type="match status" value="1"/>
</dbReference>
<feature type="binding site" evidence="14">
    <location>
        <position position="188"/>
    </location>
    <ligand>
        <name>FAD</name>
        <dbReference type="ChEBI" id="CHEBI:57692"/>
    </ligand>
</feature>
<feature type="region of interest" description="Disordered" evidence="15">
    <location>
        <begin position="1"/>
        <end position="21"/>
    </location>
</feature>
<evidence type="ECO:0000259" key="19">
    <source>
        <dbReference type="Pfam" id="PF22924"/>
    </source>
</evidence>
<feature type="active site" description="Proton acceptor" evidence="13">
    <location>
        <position position="432"/>
    </location>
</feature>
<evidence type="ECO:0000256" key="6">
    <source>
        <dbReference type="ARBA" id="ARBA00022630"/>
    </source>
</evidence>
<dbReference type="SUPFAM" id="SSF47203">
    <property type="entry name" value="Acyl-CoA dehydrogenase C-terminal domain-like"/>
    <property type="match status" value="2"/>
</dbReference>
<keyword evidence="7 12" id="KW-0274">FAD</keyword>
<dbReference type="InterPro" id="IPR037069">
    <property type="entry name" value="AcylCoA_DH/ox_N_sf"/>
</dbReference>
<dbReference type="InterPro" id="IPR036250">
    <property type="entry name" value="AcylCo_DH-like_C"/>
</dbReference>
<evidence type="ECO:0000256" key="2">
    <source>
        <dbReference type="ARBA" id="ARBA00001974"/>
    </source>
</evidence>
<evidence type="ECO:0000313" key="21">
    <source>
        <dbReference type="Proteomes" id="UP000245699"/>
    </source>
</evidence>
<protein>
    <recommendedName>
        <fullName evidence="12">Acyl-coenzyme A oxidase</fullName>
    </recommendedName>
</protein>
<dbReference type="OrthoDB" id="538336at2759"/>
<evidence type="ECO:0000256" key="1">
    <source>
        <dbReference type="ARBA" id="ARBA00001201"/>
    </source>
</evidence>
<dbReference type="PANTHER" id="PTHR10909">
    <property type="entry name" value="ELECTRON TRANSPORT OXIDOREDUCTASE"/>
    <property type="match status" value="1"/>
</dbReference>
<keyword evidence="11" id="KW-0576">Peroxisome</keyword>
<evidence type="ECO:0000256" key="5">
    <source>
        <dbReference type="ARBA" id="ARBA00006288"/>
    </source>
</evidence>
<dbReference type="SUPFAM" id="SSF56645">
    <property type="entry name" value="Acyl-CoA dehydrogenase NM domain-like"/>
    <property type="match status" value="1"/>
</dbReference>
<evidence type="ECO:0000256" key="7">
    <source>
        <dbReference type="ARBA" id="ARBA00022827"/>
    </source>
</evidence>
<evidence type="ECO:0000256" key="13">
    <source>
        <dbReference type="PIRSR" id="PIRSR000168-1"/>
    </source>
</evidence>
<dbReference type="InterPro" id="IPR046373">
    <property type="entry name" value="Acyl-CoA_Oxase/DH_mid-dom_sf"/>
</dbReference>
<dbReference type="Gene3D" id="2.40.110.10">
    <property type="entry name" value="Butyryl-CoA Dehydrogenase, subunit A, domain 2"/>
    <property type="match status" value="1"/>
</dbReference>
<dbReference type="InterPro" id="IPR006091">
    <property type="entry name" value="Acyl-CoA_Oxase/DH_mid-dom"/>
</dbReference>
<dbReference type="AlphaFoldDB" id="A0A2T9YC52"/>
<comment type="subcellular location">
    <subcellularLocation>
        <location evidence="3">Peroxisome</location>
    </subcellularLocation>
</comment>
<dbReference type="GO" id="GO:0033540">
    <property type="term" value="P:fatty acid beta-oxidation using acyl-CoA oxidase"/>
    <property type="evidence" value="ECO:0007669"/>
    <property type="project" value="UniProtKB-UniPathway"/>
</dbReference>
<evidence type="ECO:0000256" key="10">
    <source>
        <dbReference type="ARBA" id="ARBA00023098"/>
    </source>
</evidence>
<sequence>MKFPTNLAEMKPHTSTTLQKEREKASFPVQEMDKFINGEKSIALREKALRVIRAEPEIFDTKDIYFMSRNEKLDRIYQQEKRIQELLRDGKIDATDIGQIFGILDWSSPFDLSRGMFIPTLMQQCTDEQKKAFLEPALKYQIIGCYAQTEMGHGSNIRGLETTATFIEETDEFEVNSPTLTSTKWWIGSLGISSTHACVMAQIYVKGKHVGLFPVVVPIRSMENHKPLPGVTVGDIGPKMGFNTMDNGFLNLNKVRVPRFNLLQKYVSVSRTGEVTRPANINSRASYGTMVFVRANIASNMGRQLAKGITIAVRYTSVRRQFGEPGKPESPVLDYGIVQYRIIPILAKTYAMIGMSHEFYAQYEKTAALIEKGDFSMLKEMHAVSCGLKRWTSDTCIYGVDTCRHVCGGHGFSQFSGLNEFFAGLYPNIIWEGDNFVLAKQTASYLVKSAYGLRTKEQVEVNDTTNMFRHFMNLDSKLSPAELYTWSGKSAHEIASSEKLLLDLLGYRVISMVHDLAVKIYGKGQSWEESSVPSQGIATVHSEYTVCLYFSRHINKLPQGSPLRPILQSLFKITALSFLTRNTGELYGLPSKASMTREQINGLVSEYIESMKEVREQAVPLVDALGVPDEKLNSSLGKYDGNVYEDYMERALNEPLNRDGTGEEIRKRFFDKYIGPTIHADHSKVSKL</sequence>
<dbReference type="Pfam" id="PF14749">
    <property type="entry name" value="Acyl-CoA_ox_N"/>
    <property type="match status" value="1"/>
</dbReference>
<dbReference type="PIRSF" id="PIRSF000168">
    <property type="entry name" value="Acyl-CoA_oxidase"/>
    <property type="match status" value="1"/>
</dbReference>
<dbReference type="GO" id="GO:0003997">
    <property type="term" value="F:acyl-CoA oxidase activity"/>
    <property type="evidence" value="ECO:0007669"/>
    <property type="project" value="UniProtKB-EC"/>
</dbReference>
<evidence type="ECO:0000259" key="18">
    <source>
        <dbReference type="Pfam" id="PF14749"/>
    </source>
</evidence>
<feature type="domain" description="Acyl-coenzyme A oxidase N-terminal" evidence="18">
    <location>
        <begin position="29"/>
        <end position="143"/>
    </location>
</feature>
<comment type="caution">
    <text evidence="20">The sequence shown here is derived from an EMBL/GenBank/DDBJ whole genome shotgun (WGS) entry which is preliminary data.</text>
</comment>
<keyword evidence="21" id="KW-1185">Reference proteome</keyword>
<evidence type="ECO:0000256" key="8">
    <source>
        <dbReference type="ARBA" id="ARBA00022832"/>
    </source>
</evidence>
<evidence type="ECO:0000256" key="14">
    <source>
        <dbReference type="PIRSR" id="PIRSR000168-2"/>
    </source>
</evidence>
<dbReference type="GO" id="GO:0005504">
    <property type="term" value="F:fatty acid binding"/>
    <property type="evidence" value="ECO:0007669"/>
    <property type="project" value="TreeGrafter"/>
</dbReference>
<evidence type="ECO:0000313" key="20">
    <source>
        <dbReference type="EMBL" id="PVU89889.1"/>
    </source>
</evidence>
<feature type="domain" description="Acyl-CoA oxidase C-alpha1" evidence="19">
    <location>
        <begin position="287"/>
        <end position="447"/>
    </location>
</feature>
<dbReference type="InterPro" id="IPR055060">
    <property type="entry name" value="ACOX_C_alpha1"/>
</dbReference>
<name>A0A2T9YC52_9FUNG</name>
<evidence type="ECO:0000259" key="16">
    <source>
        <dbReference type="Pfam" id="PF01756"/>
    </source>
</evidence>
<evidence type="ECO:0000256" key="9">
    <source>
        <dbReference type="ARBA" id="ARBA00023002"/>
    </source>
</evidence>
<comment type="cofactor">
    <cofactor evidence="2">
        <name>FAD</name>
        <dbReference type="ChEBI" id="CHEBI:57692"/>
    </cofactor>
</comment>
<dbReference type="InterPro" id="IPR002655">
    <property type="entry name" value="Acyl-CoA_oxidase_C"/>
</dbReference>
<evidence type="ECO:0000256" key="4">
    <source>
        <dbReference type="ARBA" id="ARBA00004846"/>
    </source>
</evidence>
<feature type="domain" description="Acyl-CoA oxidase C-terminal" evidence="16">
    <location>
        <begin position="500"/>
        <end position="660"/>
    </location>
</feature>
<evidence type="ECO:0000256" key="15">
    <source>
        <dbReference type="SAM" id="MobiDB-lite"/>
    </source>
</evidence>
<feature type="binding site" evidence="14">
    <location>
        <position position="149"/>
    </location>
    <ligand>
        <name>FAD</name>
        <dbReference type="ChEBI" id="CHEBI:57692"/>
    </ligand>
</feature>
<proteinExistence type="inferred from homology"/>
<comment type="similarity">
    <text evidence="5 12">Belongs to the acyl-CoA oxidase family.</text>
</comment>
<dbReference type="GO" id="GO:0005777">
    <property type="term" value="C:peroxisome"/>
    <property type="evidence" value="ECO:0007669"/>
    <property type="project" value="UniProtKB-SubCell"/>
</dbReference>
<reference evidence="20 21" key="1">
    <citation type="journal article" date="2018" name="MBio">
        <title>Comparative Genomics Reveals the Core Gene Toolbox for the Fungus-Insect Symbiosis.</title>
        <authorList>
            <person name="Wang Y."/>
            <person name="Stata M."/>
            <person name="Wang W."/>
            <person name="Stajich J.E."/>
            <person name="White M.M."/>
            <person name="Moncalvo J.M."/>
        </authorList>
    </citation>
    <scope>NUCLEOTIDE SEQUENCE [LARGE SCALE GENOMIC DNA]</scope>
    <source>
        <strain evidence="20 21">AUS-77-4</strain>
    </source>
</reference>
<comment type="catalytic activity">
    <reaction evidence="1">
        <text>a 2,3-saturated acyl-CoA + O2 = a (2E)-enoyl-CoA + H2O2</text>
        <dbReference type="Rhea" id="RHEA:38959"/>
        <dbReference type="ChEBI" id="CHEBI:15379"/>
        <dbReference type="ChEBI" id="CHEBI:16240"/>
        <dbReference type="ChEBI" id="CHEBI:58856"/>
        <dbReference type="ChEBI" id="CHEBI:65111"/>
        <dbReference type="EC" id="1.3.3.6"/>
    </reaction>
</comment>
<comment type="pathway">
    <text evidence="4">Lipid metabolism; peroxisomal fatty acid beta-oxidation.</text>
</comment>
<dbReference type="EMBL" id="MBFT01000516">
    <property type="protein sequence ID" value="PVU89889.1"/>
    <property type="molecule type" value="Genomic_DNA"/>
</dbReference>
<dbReference type="InterPro" id="IPR012258">
    <property type="entry name" value="Acyl-CoA_oxidase"/>
</dbReference>
<evidence type="ECO:0000256" key="11">
    <source>
        <dbReference type="ARBA" id="ARBA00023140"/>
    </source>
</evidence>
<dbReference type="Gene3D" id="1.10.540.10">
    <property type="entry name" value="Acyl-CoA dehydrogenase/oxidase, N-terminal domain"/>
    <property type="match status" value="1"/>
</dbReference>
<dbReference type="UniPathway" id="UPA00661"/>
<dbReference type="STRING" id="61424.A0A2T9YC52"/>
<evidence type="ECO:0000259" key="17">
    <source>
        <dbReference type="Pfam" id="PF02770"/>
    </source>
</evidence>
<evidence type="ECO:0000256" key="12">
    <source>
        <dbReference type="PIRNR" id="PIRNR000168"/>
    </source>
</evidence>
<dbReference type="Proteomes" id="UP000245699">
    <property type="component" value="Unassembled WGS sequence"/>
</dbReference>
<dbReference type="FunFam" id="2.40.110.10:FF:000003">
    <property type="entry name" value="Acyl-coenzyme A oxidase"/>
    <property type="match status" value="1"/>
</dbReference>
<dbReference type="InterPro" id="IPR029320">
    <property type="entry name" value="Acyl-CoA_ox_N"/>
</dbReference>
<organism evidence="20 21">
    <name type="scientific">Furculomyces boomerangus</name>
    <dbReference type="NCBI Taxonomy" id="61424"/>
    <lineage>
        <taxon>Eukaryota</taxon>
        <taxon>Fungi</taxon>
        <taxon>Fungi incertae sedis</taxon>
        <taxon>Zoopagomycota</taxon>
        <taxon>Kickxellomycotina</taxon>
        <taxon>Harpellomycetes</taxon>
        <taxon>Harpellales</taxon>
        <taxon>Harpellaceae</taxon>
        <taxon>Furculomyces</taxon>
    </lineage>
</organism>
<dbReference type="Pfam" id="PF02770">
    <property type="entry name" value="Acyl-CoA_dh_M"/>
    <property type="match status" value="1"/>
</dbReference>
<evidence type="ECO:0000256" key="3">
    <source>
        <dbReference type="ARBA" id="ARBA00004275"/>
    </source>
</evidence>
<keyword evidence="10" id="KW-0443">Lipid metabolism</keyword>
<dbReference type="FunFam" id="1.20.140.10:FF:000015">
    <property type="entry name" value="Acyl-coenzyme A oxidase"/>
    <property type="match status" value="1"/>
</dbReference>
<accession>A0A2T9YC52</accession>
<dbReference type="GO" id="GO:0071949">
    <property type="term" value="F:FAD binding"/>
    <property type="evidence" value="ECO:0007669"/>
    <property type="project" value="InterPro"/>
</dbReference>
<keyword evidence="9" id="KW-0560">Oxidoreductase</keyword>
<feature type="domain" description="Acyl-CoA oxidase/dehydrogenase middle" evidence="17">
    <location>
        <begin position="145"/>
        <end position="255"/>
    </location>
</feature>
<keyword evidence="8" id="KW-0276">Fatty acid metabolism</keyword>
<dbReference type="InterPro" id="IPR009100">
    <property type="entry name" value="AcylCoA_DH/oxidase_NM_dom_sf"/>
</dbReference>
<gene>
    <name evidence="20" type="ORF">BB559_004884</name>
</gene>
<keyword evidence="6 12" id="KW-0285">Flavoprotein</keyword>